<dbReference type="RefSeq" id="WP_145307695.1">
    <property type="nucleotide sequence ID" value="NZ_CP037452.1"/>
</dbReference>
<evidence type="ECO:0000256" key="1">
    <source>
        <dbReference type="SAM" id="Phobius"/>
    </source>
</evidence>
<keyword evidence="1" id="KW-1133">Transmembrane helix</keyword>
<evidence type="ECO:0000313" key="2">
    <source>
        <dbReference type="EMBL" id="QDV49717.1"/>
    </source>
</evidence>
<dbReference type="AlphaFoldDB" id="A0A518I9E4"/>
<proteinExistence type="predicted"/>
<protein>
    <submittedName>
        <fullName evidence="2">Uncharacterized protein</fullName>
    </submittedName>
</protein>
<organism evidence="2 3">
    <name type="scientific">Gimesia fumaroli</name>
    <dbReference type="NCBI Taxonomy" id="2527976"/>
    <lineage>
        <taxon>Bacteria</taxon>
        <taxon>Pseudomonadati</taxon>
        <taxon>Planctomycetota</taxon>
        <taxon>Planctomycetia</taxon>
        <taxon>Planctomycetales</taxon>
        <taxon>Planctomycetaceae</taxon>
        <taxon>Gimesia</taxon>
    </lineage>
</organism>
<reference evidence="2 3" key="1">
    <citation type="submission" date="2019-03" db="EMBL/GenBank/DDBJ databases">
        <title>Deep-cultivation of Planctomycetes and their phenomic and genomic characterization uncovers novel biology.</title>
        <authorList>
            <person name="Wiegand S."/>
            <person name="Jogler M."/>
            <person name="Boedeker C."/>
            <person name="Pinto D."/>
            <person name="Vollmers J."/>
            <person name="Rivas-Marin E."/>
            <person name="Kohn T."/>
            <person name="Peeters S.H."/>
            <person name="Heuer A."/>
            <person name="Rast P."/>
            <person name="Oberbeckmann S."/>
            <person name="Bunk B."/>
            <person name="Jeske O."/>
            <person name="Meyerdierks A."/>
            <person name="Storesund J.E."/>
            <person name="Kallscheuer N."/>
            <person name="Luecker S."/>
            <person name="Lage O.M."/>
            <person name="Pohl T."/>
            <person name="Merkel B.J."/>
            <person name="Hornburger P."/>
            <person name="Mueller R.-W."/>
            <person name="Bruemmer F."/>
            <person name="Labrenz M."/>
            <person name="Spormann A.M."/>
            <person name="Op den Camp H."/>
            <person name="Overmann J."/>
            <person name="Amann R."/>
            <person name="Jetten M.S.M."/>
            <person name="Mascher T."/>
            <person name="Medema M.H."/>
            <person name="Devos D.P."/>
            <person name="Kaster A.-K."/>
            <person name="Ovreas L."/>
            <person name="Rohde M."/>
            <person name="Galperin M.Y."/>
            <person name="Jogler C."/>
        </authorList>
    </citation>
    <scope>NUCLEOTIDE SEQUENCE [LARGE SCALE GENOMIC DNA]</scope>
    <source>
        <strain evidence="2 3">Enr17</strain>
    </source>
</reference>
<dbReference type="KEGG" id="gfm:Enr17x_17380"/>
<dbReference type="EMBL" id="CP037452">
    <property type="protein sequence ID" value="QDV49717.1"/>
    <property type="molecule type" value="Genomic_DNA"/>
</dbReference>
<evidence type="ECO:0000313" key="3">
    <source>
        <dbReference type="Proteomes" id="UP000318313"/>
    </source>
</evidence>
<keyword evidence="3" id="KW-1185">Reference proteome</keyword>
<name>A0A518I9E4_9PLAN</name>
<sequence precursor="true">MDIIRTLLLAMLIQGDGSSAEYSPEEARHFINLRNQSVRSFDVDLSSVTMQYFTTDLPKDFTPSTRLKKKSEFRPLSPEDAISHTSHFHQMFLNDSNGVHPMRRIEVYSDDDKTFLNVLAFDGSNRRVLQPAQETGLIGGPAKDYSVYAGIGEDYLEILGFFYRGQPIVNYFQSPSIKVVKDDSLLLVEAFDGPESGNVPMNGYRIWLDPVRGMCPTQFEHYQVYPKIFNSEEIGGDDVKHVRYKRVIEDFLQLEDNIWVPIKALTTQNKIEWTPGKSGSVKVLKLYDTTAIVNAEKSRWNKGVDEKDFAFDFPPATRVRNELLGVDIVVGKQSAGRNIDELLANAASVIPVDHPRYVKSTIKDKTNWNRLHLLLLLNGAILCACIIYVLMRRHRRRLS</sequence>
<accession>A0A518I9E4</accession>
<feature type="transmembrane region" description="Helical" evidence="1">
    <location>
        <begin position="371"/>
        <end position="391"/>
    </location>
</feature>
<keyword evidence="1" id="KW-0812">Transmembrane</keyword>
<gene>
    <name evidence="2" type="ORF">Enr17x_17380</name>
</gene>
<keyword evidence="1" id="KW-0472">Membrane</keyword>
<dbReference type="Proteomes" id="UP000318313">
    <property type="component" value="Chromosome"/>
</dbReference>